<dbReference type="Gene3D" id="1.25.40.10">
    <property type="entry name" value="Tetratricopeptide repeat domain"/>
    <property type="match status" value="1"/>
</dbReference>
<dbReference type="Gene3D" id="3.40.50.1450">
    <property type="entry name" value="HybD-like"/>
    <property type="match status" value="1"/>
</dbReference>
<dbReference type="SUPFAM" id="SSF53163">
    <property type="entry name" value="HybD-like"/>
    <property type="match status" value="1"/>
</dbReference>
<keyword evidence="4" id="KW-0378">Hydrolase</keyword>
<evidence type="ECO:0000313" key="5">
    <source>
        <dbReference type="EMBL" id="MEX1666018.1"/>
    </source>
</evidence>
<gene>
    <name evidence="5" type="ORF">AB4875_11015</name>
</gene>
<dbReference type="InterPro" id="IPR011990">
    <property type="entry name" value="TPR-like_helical_dom_sf"/>
</dbReference>
<accession>A0ABV3TWN4</accession>
<organism evidence="5 6">
    <name type="scientific">Zhongshania arctica</name>
    <dbReference type="NCBI Taxonomy" id="3238302"/>
    <lineage>
        <taxon>Bacteria</taxon>
        <taxon>Pseudomonadati</taxon>
        <taxon>Pseudomonadota</taxon>
        <taxon>Gammaproteobacteria</taxon>
        <taxon>Cellvibrionales</taxon>
        <taxon>Spongiibacteraceae</taxon>
        <taxon>Zhongshania</taxon>
    </lineage>
</organism>
<evidence type="ECO:0000256" key="1">
    <source>
        <dbReference type="ARBA" id="ARBA00006814"/>
    </source>
</evidence>
<dbReference type="PANTHER" id="PTHR30302:SF1">
    <property type="entry name" value="HYDROGENASE 2 MATURATION PROTEASE"/>
    <property type="match status" value="1"/>
</dbReference>
<keyword evidence="6" id="KW-1185">Reference proteome</keyword>
<sequence>MQTIIGCGNSNRGDDGVGPYIAQQLKQRLSSYQLSEVQVFDAGTGGMDVMFKARGSNSLLIIDAASSGSAPGSVFELADTDLHISTDPVTNMHDFRWQHALYTGRQIFAESFPKDVKVILIEAGELGLAVELSPPVQQAANLLIEQLFQRFVGDAQTTQSRARISHDMAQRMAEEADASAEEKAAMLAEVAAGLQSQAQSADDLQCGISLLRCAISLDDLPDETSATLQVQLAVALSQLPGESSEPLHEAYLLLENAIGILTLDEERAGAEMQQGLVVQALAASGAMDGRIAATYYQRALRVFDSVRHPAEYAIIHNNLATLWLSMPRDSGQHRLYESLAVQAFETALANIDAKQHPAEYAMLQNNLGNALQYSDSGEALANKLRALDAYDLALELRRDSPLLQANTLANRANCLRDLPDDISEANSGQVANIQRALADATLAQKLFRHQGEHSKAQMMDELIAELHAQSEGATAGVS</sequence>
<name>A0ABV3TWN4_9GAMM</name>
<dbReference type="PRINTS" id="PR00446">
    <property type="entry name" value="HYDRGNUPTAKE"/>
</dbReference>
<dbReference type="InterPro" id="IPR000671">
    <property type="entry name" value="Peptidase_A31"/>
</dbReference>
<evidence type="ECO:0000256" key="2">
    <source>
        <dbReference type="ARBA" id="ARBA00022670"/>
    </source>
</evidence>
<evidence type="ECO:0000256" key="4">
    <source>
        <dbReference type="ARBA" id="ARBA00022801"/>
    </source>
</evidence>
<comment type="similarity">
    <text evidence="1">Belongs to the peptidase A31 family.</text>
</comment>
<reference evidence="5 6" key="1">
    <citation type="journal article" date="2011" name="Int. J. Syst. Evol. Microbiol.">
        <title>Zhongshania antarctica gen. nov., sp. nov. and Zhongshania guokunii sp. nov., gammaproteobacteria respectively isolated from coastal attached (fast) ice and surface seawater of the Antarctic.</title>
        <authorList>
            <person name="Li H.J."/>
            <person name="Zhang X.Y."/>
            <person name="Chen C.X."/>
            <person name="Zhang Y.J."/>
            <person name="Gao Z.M."/>
            <person name="Yu Y."/>
            <person name="Chen X.L."/>
            <person name="Chen B."/>
            <person name="Zhang Y.Z."/>
        </authorList>
    </citation>
    <scope>NUCLEOTIDE SEQUENCE [LARGE SCALE GENOMIC DNA]</scope>
    <source>
        <strain evidence="5 6">R06B22</strain>
    </source>
</reference>
<protein>
    <submittedName>
        <fullName evidence="5">Hydrogenase maturation protease</fullName>
    </submittedName>
</protein>
<dbReference type="EMBL" id="JBFRYB010000001">
    <property type="protein sequence ID" value="MEX1666018.1"/>
    <property type="molecule type" value="Genomic_DNA"/>
</dbReference>
<dbReference type="InterPro" id="IPR023430">
    <property type="entry name" value="Pept_HybD-like_dom_sf"/>
</dbReference>
<dbReference type="Pfam" id="PF01750">
    <property type="entry name" value="HycI"/>
    <property type="match status" value="1"/>
</dbReference>
<keyword evidence="2 5" id="KW-0645">Protease</keyword>
<evidence type="ECO:0000313" key="6">
    <source>
        <dbReference type="Proteomes" id="UP001557484"/>
    </source>
</evidence>
<proteinExistence type="inferred from homology"/>
<dbReference type="GO" id="GO:0008233">
    <property type="term" value="F:peptidase activity"/>
    <property type="evidence" value="ECO:0007669"/>
    <property type="project" value="UniProtKB-KW"/>
</dbReference>
<evidence type="ECO:0000256" key="3">
    <source>
        <dbReference type="ARBA" id="ARBA00022750"/>
    </source>
</evidence>
<dbReference type="RefSeq" id="WP_368376105.1">
    <property type="nucleotide sequence ID" value="NZ_JBFRYB010000001.1"/>
</dbReference>
<dbReference type="PANTHER" id="PTHR30302">
    <property type="entry name" value="HYDROGENASE 1 MATURATION PROTEASE"/>
    <property type="match status" value="1"/>
</dbReference>
<keyword evidence="3" id="KW-0064">Aspartyl protease</keyword>
<comment type="caution">
    <text evidence="5">The sequence shown here is derived from an EMBL/GenBank/DDBJ whole genome shotgun (WGS) entry which is preliminary data.</text>
</comment>
<dbReference type="GO" id="GO:0006508">
    <property type="term" value="P:proteolysis"/>
    <property type="evidence" value="ECO:0007669"/>
    <property type="project" value="UniProtKB-KW"/>
</dbReference>
<dbReference type="Proteomes" id="UP001557484">
    <property type="component" value="Unassembled WGS sequence"/>
</dbReference>
<dbReference type="NCBIfam" id="TIGR00072">
    <property type="entry name" value="hydrog_prot"/>
    <property type="match status" value="1"/>
</dbReference>